<comment type="subcellular location">
    <subcellularLocation>
        <location evidence="1">Cell membrane</location>
        <topology evidence="1">Multi-pass membrane protein</topology>
    </subcellularLocation>
</comment>
<dbReference type="EMBL" id="JANQBD010000010">
    <property type="protein sequence ID" value="MCR8632604.1"/>
    <property type="molecule type" value="Genomic_DNA"/>
</dbReference>
<dbReference type="InterPro" id="IPR020846">
    <property type="entry name" value="MFS_dom"/>
</dbReference>
<comment type="caution">
    <text evidence="8">The sequence shown here is derived from an EMBL/GenBank/DDBJ whole genome shotgun (WGS) entry which is preliminary data.</text>
</comment>
<name>A0ABT1YHC9_9BACL</name>
<dbReference type="SUPFAM" id="SSF103473">
    <property type="entry name" value="MFS general substrate transporter"/>
    <property type="match status" value="1"/>
</dbReference>
<feature type="domain" description="Major facilitator superfamily (MFS) profile" evidence="7">
    <location>
        <begin position="231"/>
        <end position="425"/>
    </location>
</feature>
<evidence type="ECO:0000256" key="6">
    <source>
        <dbReference type="SAM" id="Phobius"/>
    </source>
</evidence>
<dbReference type="RefSeq" id="WP_258214187.1">
    <property type="nucleotide sequence ID" value="NZ_JANQBD010000010.1"/>
</dbReference>
<evidence type="ECO:0000256" key="4">
    <source>
        <dbReference type="ARBA" id="ARBA00022989"/>
    </source>
</evidence>
<evidence type="ECO:0000256" key="5">
    <source>
        <dbReference type="ARBA" id="ARBA00023136"/>
    </source>
</evidence>
<dbReference type="InterPro" id="IPR011701">
    <property type="entry name" value="MFS"/>
</dbReference>
<evidence type="ECO:0000256" key="2">
    <source>
        <dbReference type="ARBA" id="ARBA00022448"/>
    </source>
</evidence>
<feature type="transmembrane region" description="Helical" evidence="6">
    <location>
        <begin position="159"/>
        <end position="178"/>
    </location>
</feature>
<dbReference type="Proteomes" id="UP001300012">
    <property type="component" value="Unassembled WGS sequence"/>
</dbReference>
<feature type="transmembrane region" description="Helical" evidence="6">
    <location>
        <begin position="359"/>
        <end position="381"/>
    </location>
</feature>
<dbReference type="Pfam" id="PF07690">
    <property type="entry name" value="MFS_1"/>
    <property type="match status" value="1"/>
</dbReference>
<evidence type="ECO:0000256" key="1">
    <source>
        <dbReference type="ARBA" id="ARBA00004651"/>
    </source>
</evidence>
<reference evidence="8 9" key="1">
    <citation type="submission" date="2022-08" db="EMBL/GenBank/DDBJ databases">
        <title>Paenibacillus endoradicis sp. nov., Paenibacillus radicibacter sp. nov and Paenibacillus pararadicis sp. nov., three cold-adapted plant growth-promoting bacteria isolated from root of Larix gmelinii in Great Khingan.</title>
        <authorList>
            <person name="Xue H."/>
        </authorList>
    </citation>
    <scope>NUCLEOTIDE SEQUENCE [LARGE SCALE GENOMIC DNA]</scope>
    <source>
        <strain evidence="8 9">N5-1-1-5</strain>
    </source>
</reference>
<keyword evidence="5 6" id="KW-0472">Membrane</keyword>
<feature type="transmembrane region" description="Helical" evidence="6">
    <location>
        <begin position="297"/>
        <end position="315"/>
    </location>
</feature>
<keyword evidence="4 6" id="KW-1133">Transmembrane helix</keyword>
<evidence type="ECO:0000259" key="7">
    <source>
        <dbReference type="PROSITE" id="PS50850"/>
    </source>
</evidence>
<dbReference type="PROSITE" id="PS50850">
    <property type="entry name" value="MFS"/>
    <property type="match status" value="1"/>
</dbReference>
<dbReference type="InterPro" id="IPR052528">
    <property type="entry name" value="Sugar_transport-like"/>
</dbReference>
<protein>
    <submittedName>
        <fullName evidence="8">MFS transporter</fullName>
    </submittedName>
</protein>
<feature type="transmembrane region" description="Helical" evidence="6">
    <location>
        <begin position="267"/>
        <end position="285"/>
    </location>
</feature>
<dbReference type="InterPro" id="IPR036259">
    <property type="entry name" value="MFS_trans_sf"/>
</dbReference>
<keyword evidence="9" id="KW-1185">Reference proteome</keyword>
<evidence type="ECO:0000256" key="3">
    <source>
        <dbReference type="ARBA" id="ARBA00022692"/>
    </source>
</evidence>
<organism evidence="8 9">
    <name type="scientific">Paenibacillus radicis</name>
    <name type="common">ex Xue et al. 2023</name>
    <dbReference type="NCBI Taxonomy" id="2972489"/>
    <lineage>
        <taxon>Bacteria</taxon>
        <taxon>Bacillati</taxon>
        <taxon>Bacillota</taxon>
        <taxon>Bacilli</taxon>
        <taxon>Bacillales</taxon>
        <taxon>Paenibacillaceae</taxon>
        <taxon>Paenibacillus</taxon>
    </lineage>
</organism>
<feature type="transmembrane region" description="Helical" evidence="6">
    <location>
        <begin position="233"/>
        <end position="255"/>
    </location>
</feature>
<feature type="transmembrane region" description="Helical" evidence="6">
    <location>
        <begin position="21"/>
        <end position="51"/>
    </location>
</feature>
<feature type="transmembrane region" description="Helical" evidence="6">
    <location>
        <begin position="321"/>
        <end position="347"/>
    </location>
</feature>
<feature type="transmembrane region" description="Helical" evidence="6">
    <location>
        <begin position="393"/>
        <end position="415"/>
    </location>
</feature>
<feature type="transmembrane region" description="Helical" evidence="6">
    <location>
        <begin position="88"/>
        <end position="109"/>
    </location>
</feature>
<feature type="transmembrane region" description="Helical" evidence="6">
    <location>
        <begin position="57"/>
        <end position="76"/>
    </location>
</feature>
<feature type="transmembrane region" description="Helical" evidence="6">
    <location>
        <begin position="115"/>
        <end position="139"/>
    </location>
</feature>
<evidence type="ECO:0000313" key="9">
    <source>
        <dbReference type="Proteomes" id="UP001300012"/>
    </source>
</evidence>
<feature type="transmembrane region" description="Helical" evidence="6">
    <location>
        <begin position="184"/>
        <end position="205"/>
    </location>
</feature>
<proteinExistence type="predicted"/>
<evidence type="ECO:0000313" key="8">
    <source>
        <dbReference type="EMBL" id="MCR8632604.1"/>
    </source>
</evidence>
<dbReference type="PANTHER" id="PTHR23526:SF2">
    <property type="entry name" value="MAJOR FACILITATOR SUPERFAMILY (MFS) PROFILE DOMAIN-CONTAINING PROTEIN"/>
    <property type="match status" value="1"/>
</dbReference>
<sequence length="425" mass="47120">MDLSNLINRPRRKPSAYRRGLWVATLEGFPAIVLLQMLGGPFLTGYLLFLGATSEEIGLVLAVTTLVNVAQIMMAFWMQKITNRKWTLLIFGGLHRVLWAATGIIPYVFAKEWWVPVFIVMYFTAFLSNAAGSVVWSSLVSDMVPVPIRGKYFGLRNTILWAIGAVAIYAGGQILEAYTGGEGFRYLFVICAVCAVLNIVAYAFYPSPPFEKSTESQLGPMLLKPYRDRGFRAAILFLSLFLFLQGVAVPFFNYVMLDVMKLSYESVSFYTIVMTLVMMASYYIWGLLNSRFSAKTLLLWTLPIIAASCLAWGGLALMPAVFVLTLVHVLLGIGTGGFNLLVFNYIIGETPKSERPMFFAVYSTITGIAGFLGPMLGGFMYKQLALFPLWVQQYGVSCAVGLLLALIGMAGKYVFSIQSKEVIKQ</sequence>
<keyword evidence="2" id="KW-0813">Transport</keyword>
<gene>
    <name evidence="8" type="ORF">NV381_15465</name>
</gene>
<keyword evidence="3 6" id="KW-0812">Transmembrane</keyword>
<dbReference type="Gene3D" id="1.20.1250.20">
    <property type="entry name" value="MFS general substrate transporter like domains"/>
    <property type="match status" value="1"/>
</dbReference>
<accession>A0ABT1YHC9</accession>
<dbReference type="PANTHER" id="PTHR23526">
    <property type="entry name" value="INTEGRAL MEMBRANE TRANSPORT PROTEIN-RELATED"/>
    <property type="match status" value="1"/>
</dbReference>